<keyword evidence="9" id="KW-1185">Reference proteome</keyword>
<comment type="subcellular location">
    <subcellularLocation>
        <location evidence="1 7">Membrane</location>
        <topology evidence="1 7">Multi-pass membrane protein</topology>
    </subcellularLocation>
</comment>
<evidence type="ECO:0000256" key="7">
    <source>
        <dbReference type="RuleBase" id="RU361218"/>
    </source>
</evidence>
<dbReference type="AlphaFoldDB" id="A0A2A2K6V6"/>
<proteinExistence type="inferred from homology"/>
<accession>A0A2A2K6V6</accession>
<keyword evidence="6" id="KW-1015">Disulfide bond</keyword>
<evidence type="ECO:0000256" key="4">
    <source>
        <dbReference type="ARBA" id="ARBA00022989"/>
    </source>
</evidence>
<feature type="transmembrane region" description="Helical" evidence="7">
    <location>
        <begin position="12"/>
        <end position="35"/>
    </location>
</feature>
<reference evidence="8 9" key="1">
    <citation type="journal article" date="2017" name="Curr. Biol.">
        <title>Genome architecture and evolution of a unichromosomal asexual nematode.</title>
        <authorList>
            <person name="Fradin H."/>
            <person name="Zegar C."/>
            <person name="Gutwein M."/>
            <person name="Lucas J."/>
            <person name="Kovtun M."/>
            <person name="Corcoran D."/>
            <person name="Baugh L.R."/>
            <person name="Kiontke K."/>
            <person name="Gunsalus K."/>
            <person name="Fitch D.H."/>
            <person name="Piano F."/>
        </authorList>
    </citation>
    <scope>NUCLEOTIDE SEQUENCE [LARGE SCALE GENOMIC DNA]</scope>
    <source>
        <strain evidence="8">PF1309</strain>
    </source>
</reference>
<dbReference type="PANTHER" id="PTHR19282">
    <property type="entry name" value="TETRASPANIN"/>
    <property type="match status" value="1"/>
</dbReference>
<dbReference type="OrthoDB" id="5870230at2759"/>
<comment type="caution">
    <text evidence="7">Lacks conserved residue(s) required for the propagation of feature annotation.</text>
</comment>
<dbReference type="Proteomes" id="UP000218231">
    <property type="component" value="Unassembled WGS sequence"/>
</dbReference>
<name>A0A2A2K6V6_9BILA</name>
<dbReference type="PRINTS" id="PR00259">
    <property type="entry name" value="TMFOUR"/>
</dbReference>
<dbReference type="SUPFAM" id="SSF48652">
    <property type="entry name" value="Tetraspanin"/>
    <property type="match status" value="1"/>
</dbReference>
<protein>
    <recommendedName>
        <fullName evidence="7">Tetraspanin</fullName>
    </recommendedName>
</protein>
<dbReference type="STRING" id="2018661.A0A2A2K6V6"/>
<evidence type="ECO:0000313" key="9">
    <source>
        <dbReference type="Proteomes" id="UP000218231"/>
    </source>
</evidence>
<feature type="disulfide bond" evidence="6">
    <location>
        <begin position="122"/>
        <end position="141"/>
    </location>
</feature>
<organism evidence="8 9">
    <name type="scientific">Diploscapter pachys</name>
    <dbReference type="NCBI Taxonomy" id="2018661"/>
    <lineage>
        <taxon>Eukaryota</taxon>
        <taxon>Metazoa</taxon>
        <taxon>Ecdysozoa</taxon>
        <taxon>Nematoda</taxon>
        <taxon>Chromadorea</taxon>
        <taxon>Rhabditida</taxon>
        <taxon>Rhabditina</taxon>
        <taxon>Rhabditomorpha</taxon>
        <taxon>Rhabditoidea</taxon>
        <taxon>Rhabditidae</taxon>
        <taxon>Diploscapter</taxon>
    </lineage>
</organism>
<comment type="caution">
    <text evidence="8">The sequence shown here is derived from an EMBL/GenBank/DDBJ whole genome shotgun (WGS) entry which is preliminary data.</text>
</comment>
<evidence type="ECO:0000256" key="6">
    <source>
        <dbReference type="PIRSR" id="PIRSR002419-1"/>
    </source>
</evidence>
<keyword evidence="3 7" id="KW-0812">Transmembrane</keyword>
<feature type="transmembrane region" description="Helical" evidence="7">
    <location>
        <begin position="60"/>
        <end position="81"/>
    </location>
</feature>
<dbReference type="InterPro" id="IPR018499">
    <property type="entry name" value="Tetraspanin/Peripherin"/>
</dbReference>
<dbReference type="PIRSF" id="PIRSF002419">
    <property type="entry name" value="Tetraspanin"/>
    <property type="match status" value="1"/>
</dbReference>
<dbReference type="InterPro" id="IPR000301">
    <property type="entry name" value="Tetraspanin_animals"/>
</dbReference>
<gene>
    <name evidence="8" type="ORF">WR25_25053</name>
</gene>
<dbReference type="Pfam" id="PF00335">
    <property type="entry name" value="Tetraspanin"/>
    <property type="match status" value="1"/>
</dbReference>
<evidence type="ECO:0000256" key="5">
    <source>
        <dbReference type="ARBA" id="ARBA00023136"/>
    </source>
</evidence>
<evidence type="ECO:0000256" key="3">
    <source>
        <dbReference type="ARBA" id="ARBA00022692"/>
    </source>
</evidence>
<feature type="disulfide bond" evidence="6">
    <location>
        <begin position="121"/>
        <end position="151"/>
    </location>
</feature>
<dbReference type="GO" id="GO:0005886">
    <property type="term" value="C:plasma membrane"/>
    <property type="evidence" value="ECO:0007669"/>
    <property type="project" value="TreeGrafter"/>
</dbReference>
<dbReference type="PANTHER" id="PTHR19282:SF534">
    <property type="entry name" value="TETRASPANIN FAMILY-RELATED"/>
    <property type="match status" value="1"/>
</dbReference>
<keyword evidence="4 7" id="KW-1133">Transmembrane helix</keyword>
<comment type="similarity">
    <text evidence="2 7">Belongs to the tetraspanin (TM4SF) family.</text>
</comment>
<evidence type="ECO:0000256" key="2">
    <source>
        <dbReference type="ARBA" id="ARBA00006840"/>
    </source>
</evidence>
<feature type="transmembrane region" description="Helical" evidence="7">
    <location>
        <begin position="163"/>
        <end position="191"/>
    </location>
</feature>
<evidence type="ECO:0000313" key="8">
    <source>
        <dbReference type="EMBL" id="PAV69640.1"/>
    </source>
</evidence>
<keyword evidence="5 7" id="KW-0472">Membrane</keyword>
<evidence type="ECO:0000256" key="1">
    <source>
        <dbReference type="ARBA" id="ARBA00004141"/>
    </source>
</evidence>
<dbReference type="Gene3D" id="1.10.1450.10">
    <property type="entry name" value="Tetraspanin"/>
    <property type="match status" value="1"/>
</dbReference>
<sequence>MAASCGNKCVKSIFWLLNFLFFILGAVILGLSLWIRFDQSTVSKLAQSVNIDLNIVPMDTYFACVLVLLIIEIVAIVLYFVNKTNLRDMFYSVWKTELIGKYSSYQPIKDAVDKIQIGLHCCGATGCTDWTLMGSLPPSSCTSCSPSMTGCAELIWNVLEENLIYVIIALAIILIIEVFALIFGCIVISGIKEKRASE</sequence>
<dbReference type="CDD" id="cd03127">
    <property type="entry name" value="tetraspanin_LEL"/>
    <property type="match status" value="1"/>
</dbReference>
<dbReference type="InterPro" id="IPR008952">
    <property type="entry name" value="Tetraspanin_EC2_sf"/>
</dbReference>
<dbReference type="EMBL" id="LIAE01009483">
    <property type="protein sequence ID" value="PAV69640.1"/>
    <property type="molecule type" value="Genomic_DNA"/>
</dbReference>